<comment type="similarity">
    <text evidence="3">Belongs to the aldolase class II family. AraD/FucA subfamily.</text>
</comment>
<dbReference type="GO" id="GO:0008742">
    <property type="term" value="F:L-ribulose-phosphate 4-epimerase activity"/>
    <property type="evidence" value="ECO:0007669"/>
    <property type="project" value="UniProtKB-EC"/>
</dbReference>
<proteinExistence type="inferred from homology"/>
<keyword evidence="7 11" id="KW-0413">Isomerase</keyword>
<comment type="cofactor">
    <cofactor evidence="2">
        <name>Zn(2+)</name>
        <dbReference type="ChEBI" id="CHEBI:29105"/>
    </cofactor>
</comment>
<evidence type="ECO:0000256" key="9">
    <source>
        <dbReference type="NCBIfam" id="TIGR00760"/>
    </source>
</evidence>
<dbReference type="EMBL" id="JABBFR010000002">
    <property type="protein sequence ID" value="MBT0723254.1"/>
    <property type="molecule type" value="Genomic_DNA"/>
</dbReference>
<gene>
    <name evidence="11" type="primary">araD</name>
    <name evidence="11" type="ORF">HH682_02110</name>
</gene>
<accession>A0ABS5STI1</accession>
<reference evidence="11 12" key="1">
    <citation type="submission" date="2020-04" db="EMBL/GenBank/DDBJ databases">
        <title>Genome sequencing of Rosenbergiella species.</title>
        <authorList>
            <person name="Alvarez-Perez S."/>
            <person name="Lievens B."/>
        </authorList>
    </citation>
    <scope>NUCLEOTIDE SEQUENCE [LARGE SCALE GENOMIC DNA]</scope>
    <source>
        <strain evidence="11 12">S61</strain>
    </source>
</reference>
<evidence type="ECO:0000256" key="6">
    <source>
        <dbReference type="ARBA" id="ARBA00022833"/>
    </source>
</evidence>
<evidence type="ECO:0000313" key="11">
    <source>
        <dbReference type="EMBL" id="MBT0723254.1"/>
    </source>
</evidence>
<evidence type="ECO:0000256" key="4">
    <source>
        <dbReference type="ARBA" id="ARBA00013186"/>
    </source>
</evidence>
<dbReference type="InterPro" id="IPR001303">
    <property type="entry name" value="Aldolase_II/adducin_N"/>
</dbReference>
<feature type="domain" description="Class II aldolase/adducin N-terminal" evidence="10">
    <location>
        <begin position="7"/>
        <end position="198"/>
    </location>
</feature>
<keyword evidence="6" id="KW-0862">Zinc</keyword>
<dbReference type="RefSeq" id="WP_214235784.1">
    <property type="nucleotide sequence ID" value="NZ_JABBFR010000002.1"/>
</dbReference>
<sequence length="232" mass="26209">MLEALKQQVYAANLALPQHNLVTLTWGNVSGVDESRQWIVIKPSGVDYQTLSAEDMVVVNLESGEVVEGRYRPSSDLPTHRYLYRAYPQLGGIVHTHSRHATIWAQAGRNLPAFGTTHADYFYGEIPCTRVMHDAEIRDEYEWQTGAVIVETLQACQHQPEEMPGILVHSHGPFTWGRDPAHAVETAIVLEEIAYMALFSQQLQPTLSAMQPTLLDKHYLRKHGEQAYYGQK</sequence>
<evidence type="ECO:0000256" key="1">
    <source>
        <dbReference type="ARBA" id="ARBA00001726"/>
    </source>
</evidence>
<comment type="caution">
    <text evidence="11">The sequence shown here is derived from an EMBL/GenBank/DDBJ whole genome shotgun (WGS) entry which is preliminary data.</text>
</comment>
<dbReference type="Gene3D" id="3.40.225.10">
    <property type="entry name" value="Class II aldolase/adducin N-terminal domain"/>
    <property type="match status" value="1"/>
</dbReference>
<evidence type="ECO:0000313" key="12">
    <source>
        <dbReference type="Proteomes" id="UP000790096"/>
    </source>
</evidence>
<dbReference type="PANTHER" id="PTHR22789:SF8">
    <property type="entry name" value="L-RIBULOSE-5-PHOSPHATE 4-EPIMERASE SGBE"/>
    <property type="match status" value="1"/>
</dbReference>
<dbReference type="Proteomes" id="UP000790096">
    <property type="component" value="Unassembled WGS sequence"/>
</dbReference>
<evidence type="ECO:0000256" key="8">
    <source>
        <dbReference type="ARBA" id="ARBA00023277"/>
    </source>
</evidence>
<dbReference type="NCBIfam" id="NF009003">
    <property type="entry name" value="PRK12348.1"/>
    <property type="match status" value="1"/>
</dbReference>
<evidence type="ECO:0000256" key="2">
    <source>
        <dbReference type="ARBA" id="ARBA00001947"/>
    </source>
</evidence>
<dbReference type="InterPro" id="IPR036409">
    <property type="entry name" value="Aldolase_II/adducin_N_sf"/>
</dbReference>
<dbReference type="NCBIfam" id="NF009002">
    <property type="entry name" value="PRK12347.1"/>
    <property type="match status" value="1"/>
</dbReference>
<evidence type="ECO:0000256" key="7">
    <source>
        <dbReference type="ARBA" id="ARBA00023235"/>
    </source>
</evidence>
<keyword evidence="5" id="KW-0479">Metal-binding</keyword>
<evidence type="ECO:0000256" key="3">
    <source>
        <dbReference type="ARBA" id="ARBA00010037"/>
    </source>
</evidence>
<dbReference type="InterPro" id="IPR050197">
    <property type="entry name" value="Aldolase_class_II_sugar_metab"/>
</dbReference>
<dbReference type="SUPFAM" id="SSF53639">
    <property type="entry name" value="AraD/HMP-PK domain-like"/>
    <property type="match status" value="1"/>
</dbReference>
<keyword evidence="8" id="KW-0119">Carbohydrate metabolism</keyword>
<dbReference type="EC" id="5.1.3.4" evidence="4 9"/>
<dbReference type="NCBIfam" id="TIGR00760">
    <property type="entry name" value="araD"/>
    <property type="match status" value="1"/>
</dbReference>
<keyword evidence="12" id="KW-1185">Reference proteome</keyword>
<dbReference type="Pfam" id="PF00596">
    <property type="entry name" value="Aldolase_II"/>
    <property type="match status" value="1"/>
</dbReference>
<organism evidence="11 12">
    <name type="scientific">Rosenbergiella gaditana</name>
    <dbReference type="NCBI Taxonomy" id="2726987"/>
    <lineage>
        <taxon>Bacteria</taxon>
        <taxon>Pseudomonadati</taxon>
        <taxon>Pseudomonadota</taxon>
        <taxon>Gammaproteobacteria</taxon>
        <taxon>Enterobacterales</taxon>
        <taxon>Erwiniaceae</taxon>
        <taxon>Rosenbergiella</taxon>
    </lineage>
</organism>
<dbReference type="InterPro" id="IPR004661">
    <property type="entry name" value="AraD"/>
</dbReference>
<dbReference type="PANTHER" id="PTHR22789">
    <property type="entry name" value="FUCULOSE PHOSPHATE ALDOLASE"/>
    <property type="match status" value="1"/>
</dbReference>
<evidence type="ECO:0000256" key="5">
    <source>
        <dbReference type="ARBA" id="ARBA00022723"/>
    </source>
</evidence>
<comment type="catalytic activity">
    <reaction evidence="1">
        <text>L-ribulose 5-phosphate = D-xylulose 5-phosphate</text>
        <dbReference type="Rhea" id="RHEA:22368"/>
        <dbReference type="ChEBI" id="CHEBI:57737"/>
        <dbReference type="ChEBI" id="CHEBI:58226"/>
        <dbReference type="EC" id="5.1.3.4"/>
    </reaction>
</comment>
<evidence type="ECO:0000259" key="10">
    <source>
        <dbReference type="SMART" id="SM01007"/>
    </source>
</evidence>
<name>A0ABS5STI1_9GAMM</name>
<protein>
    <recommendedName>
        <fullName evidence="4 9">L-ribulose-5-phosphate 4-epimerase</fullName>
        <ecNumber evidence="4 9">5.1.3.4</ecNumber>
    </recommendedName>
</protein>
<dbReference type="SMART" id="SM01007">
    <property type="entry name" value="Aldolase_II"/>
    <property type="match status" value="1"/>
</dbReference>
<dbReference type="NCBIfam" id="NF006047">
    <property type="entry name" value="PRK08193.1"/>
    <property type="match status" value="1"/>
</dbReference>
<dbReference type="CDD" id="cd00398">
    <property type="entry name" value="Aldolase_II"/>
    <property type="match status" value="1"/>
</dbReference>